<evidence type="ECO:0000256" key="6">
    <source>
        <dbReference type="ARBA" id="ARBA00022989"/>
    </source>
</evidence>
<evidence type="ECO:0000256" key="11">
    <source>
        <dbReference type="SAM" id="MobiDB-lite"/>
    </source>
</evidence>
<dbReference type="GO" id="GO:0010268">
    <property type="term" value="P:brassinosteroid homeostasis"/>
    <property type="evidence" value="ECO:0007669"/>
    <property type="project" value="TreeGrafter"/>
</dbReference>
<dbReference type="PANTHER" id="PTHR24282:SF224">
    <property type="entry name" value="CYTOCHROME P450 734A1"/>
    <property type="match status" value="1"/>
</dbReference>
<dbReference type="GO" id="GO:0016705">
    <property type="term" value="F:oxidoreductase activity, acting on paired donors, with incorporation or reduction of molecular oxygen"/>
    <property type="evidence" value="ECO:0007669"/>
    <property type="project" value="InterPro"/>
</dbReference>
<evidence type="ECO:0000313" key="12">
    <source>
        <dbReference type="EMBL" id="EMS51132.1"/>
    </source>
</evidence>
<dbReference type="GO" id="GO:0004497">
    <property type="term" value="F:monooxygenase activity"/>
    <property type="evidence" value="ECO:0007669"/>
    <property type="project" value="UniProtKB-KW"/>
</dbReference>
<keyword evidence="8" id="KW-0408">Iron</keyword>
<keyword evidence="7" id="KW-0560">Oxidoreductase</keyword>
<evidence type="ECO:0000256" key="2">
    <source>
        <dbReference type="ARBA" id="ARBA00010617"/>
    </source>
</evidence>
<protein>
    <submittedName>
        <fullName evidence="12">Secologanin synthase</fullName>
    </submittedName>
</protein>
<keyword evidence="6" id="KW-1133">Transmembrane helix</keyword>
<comment type="similarity">
    <text evidence="2">Belongs to the cytochrome P450 family.</text>
</comment>
<dbReference type="GO" id="GO:0016020">
    <property type="term" value="C:membrane"/>
    <property type="evidence" value="ECO:0007669"/>
    <property type="project" value="UniProtKB-SubCell"/>
</dbReference>
<dbReference type="eggNOG" id="KOG0157">
    <property type="taxonomic scope" value="Eukaryota"/>
</dbReference>
<dbReference type="InterPro" id="IPR036396">
    <property type="entry name" value="Cyt_P450_sf"/>
</dbReference>
<keyword evidence="4" id="KW-0812">Transmembrane</keyword>
<dbReference type="InterPro" id="IPR050665">
    <property type="entry name" value="Cytochrome_P450_Monooxygen"/>
</dbReference>
<evidence type="ECO:0000256" key="3">
    <source>
        <dbReference type="ARBA" id="ARBA00022617"/>
    </source>
</evidence>
<dbReference type="InterPro" id="IPR002401">
    <property type="entry name" value="Cyt_P450_E_grp-I"/>
</dbReference>
<dbReference type="GO" id="GO:0020037">
    <property type="term" value="F:heme binding"/>
    <property type="evidence" value="ECO:0007669"/>
    <property type="project" value="InterPro"/>
</dbReference>
<dbReference type="EMBL" id="KD224063">
    <property type="protein sequence ID" value="EMS51132.1"/>
    <property type="molecule type" value="Genomic_DNA"/>
</dbReference>
<accession>M7YUC1</accession>
<evidence type="ECO:0000256" key="8">
    <source>
        <dbReference type="ARBA" id="ARBA00023004"/>
    </source>
</evidence>
<dbReference type="GO" id="GO:0016131">
    <property type="term" value="P:brassinosteroid metabolic process"/>
    <property type="evidence" value="ECO:0007669"/>
    <property type="project" value="TreeGrafter"/>
</dbReference>
<keyword evidence="3" id="KW-0349">Heme</keyword>
<gene>
    <name evidence="12" type="ORF">TRIUR3_25053</name>
</gene>
<dbReference type="PRINTS" id="PR00463">
    <property type="entry name" value="EP450I"/>
</dbReference>
<dbReference type="Gene3D" id="1.10.630.10">
    <property type="entry name" value="Cytochrome P450"/>
    <property type="match status" value="1"/>
</dbReference>
<keyword evidence="5" id="KW-0479">Metal-binding</keyword>
<sequence>MGWWWIAAAAAAALAYVAAKLMEVLWWRPRRVEEHFARQGIRGPPYRFFIGCVREMVALMVAASAKPMPPPYRSHNVLPRVLAFYHHWKKIYGSTFLIWFGPTPRLAVADPDLIREILLSRAEHFDRYESHPMVRQLEGEGLVSLRGEKWAHHRRVLAPTFHMENLKMLLPFIGKTVVDMAEKWVTMADPASGEVEIDVSEWFQIVTEDAITRTAFGRSYEDGKAVFKLQTQLMAFASEAFRKVFIPGYRFLPTKKNTSSWKLDKEIRKNLVTLIGRRQEATDDERFLPTKKNTSSWKLDKEIRKNLVTLIGRRQEATDDERLQGCAKDLLGLMINASGGRRGQPVSPITVNDIVEECKTFFFAGKQTTSNLLTWTTVVLAMHPEWQERARHEVLEVCGAHDIPCREQLAKLKTLGMILNETLRLYPPAVATVRRGPTAAVGAEITGAKLCCHQENDYKNHPPGEGINGEAKRVREERQKKKKGHPLLSVHCIAQQDLLIPKLTVAVAAAAAASSHKLHRQECRAPVIYYGNWTREGEYGDVMGKKALILEISEGGHSLVPLEGGL</sequence>
<dbReference type="PANTHER" id="PTHR24282">
    <property type="entry name" value="CYTOCHROME P450 FAMILY MEMBER"/>
    <property type="match status" value="1"/>
</dbReference>
<dbReference type="AlphaFoldDB" id="M7YUC1"/>
<dbReference type="STRING" id="4572.M7YUC1"/>
<keyword evidence="10" id="KW-0472">Membrane</keyword>
<feature type="compositionally biased region" description="Basic and acidic residues" evidence="11">
    <location>
        <begin position="470"/>
        <end position="479"/>
    </location>
</feature>
<comment type="subcellular location">
    <subcellularLocation>
        <location evidence="1">Membrane</location>
    </subcellularLocation>
</comment>
<dbReference type="PRINTS" id="PR00385">
    <property type="entry name" value="P450"/>
</dbReference>
<dbReference type="InterPro" id="IPR001128">
    <property type="entry name" value="Cyt_P450"/>
</dbReference>
<evidence type="ECO:0000256" key="5">
    <source>
        <dbReference type="ARBA" id="ARBA00022723"/>
    </source>
</evidence>
<dbReference type="GO" id="GO:0005506">
    <property type="term" value="F:iron ion binding"/>
    <property type="evidence" value="ECO:0007669"/>
    <property type="project" value="InterPro"/>
</dbReference>
<evidence type="ECO:0000256" key="7">
    <source>
        <dbReference type="ARBA" id="ARBA00023002"/>
    </source>
</evidence>
<proteinExistence type="inferred from homology"/>
<keyword evidence="9" id="KW-0503">Monooxygenase</keyword>
<dbReference type="Pfam" id="PF00067">
    <property type="entry name" value="p450"/>
    <property type="match status" value="1"/>
</dbReference>
<reference evidence="12" key="1">
    <citation type="journal article" date="2013" name="Nature">
        <title>Draft genome of the wheat A-genome progenitor Triticum urartu.</title>
        <authorList>
            <person name="Ling H.Q."/>
            <person name="Zhao S."/>
            <person name="Liu D."/>
            <person name="Wang J."/>
            <person name="Sun H."/>
            <person name="Zhang C."/>
            <person name="Fan H."/>
            <person name="Li D."/>
            <person name="Dong L."/>
            <person name="Tao Y."/>
            <person name="Gao C."/>
            <person name="Wu H."/>
            <person name="Li Y."/>
            <person name="Cui Y."/>
            <person name="Guo X."/>
            <person name="Zheng S."/>
            <person name="Wang B."/>
            <person name="Yu K."/>
            <person name="Liang Q."/>
            <person name="Yang W."/>
            <person name="Lou X."/>
            <person name="Chen J."/>
            <person name="Feng M."/>
            <person name="Jian J."/>
            <person name="Zhang X."/>
            <person name="Luo G."/>
            <person name="Jiang Y."/>
            <person name="Liu J."/>
            <person name="Wang Z."/>
            <person name="Sha Y."/>
            <person name="Zhang B."/>
            <person name="Wu H."/>
            <person name="Tang D."/>
            <person name="Shen Q."/>
            <person name="Xue P."/>
            <person name="Zou S."/>
            <person name="Wang X."/>
            <person name="Liu X."/>
            <person name="Wang F."/>
            <person name="Yang Y."/>
            <person name="An X."/>
            <person name="Dong Z."/>
            <person name="Zhang K."/>
            <person name="Zhang X."/>
            <person name="Luo M.C."/>
            <person name="Dvorak J."/>
            <person name="Tong Y."/>
            <person name="Wang J."/>
            <person name="Yang H."/>
            <person name="Li Z."/>
            <person name="Wang D."/>
            <person name="Zhang A."/>
            <person name="Wang J."/>
        </authorList>
    </citation>
    <scope>NUCLEOTIDE SEQUENCE</scope>
</reference>
<evidence type="ECO:0000256" key="10">
    <source>
        <dbReference type="ARBA" id="ARBA00023136"/>
    </source>
</evidence>
<evidence type="ECO:0000256" key="9">
    <source>
        <dbReference type="ARBA" id="ARBA00023033"/>
    </source>
</evidence>
<name>M7YUC1_TRIUA</name>
<evidence type="ECO:0000256" key="4">
    <source>
        <dbReference type="ARBA" id="ARBA00022692"/>
    </source>
</evidence>
<dbReference type="OMA" id="NFRLEPM"/>
<organism evidence="12">
    <name type="scientific">Triticum urartu</name>
    <name type="common">Red wild einkorn</name>
    <name type="synonym">Crithodium urartu</name>
    <dbReference type="NCBI Taxonomy" id="4572"/>
    <lineage>
        <taxon>Eukaryota</taxon>
        <taxon>Viridiplantae</taxon>
        <taxon>Streptophyta</taxon>
        <taxon>Embryophyta</taxon>
        <taxon>Tracheophyta</taxon>
        <taxon>Spermatophyta</taxon>
        <taxon>Magnoliopsida</taxon>
        <taxon>Liliopsida</taxon>
        <taxon>Poales</taxon>
        <taxon>Poaceae</taxon>
        <taxon>BOP clade</taxon>
        <taxon>Pooideae</taxon>
        <taxon>Triticodae</taxon>
        <taxon>Triticeae</taxon>
        <taxon>Triticinae</taxon>
        <taxon>Triticum</taxon>
    </lineage>
</organism>
<dbReference type="SUPFAM" id="SSF48264">
    <property type="entry name" value="Cytochrome P450"/>
    <property type="match status" value="1"/>
</dbReference>
<evidence type="ECO:0000256" key="1">
    <source>
        <dbReference type="ARBA" id="ARBA00004370"/>
    </source>
</evidence>
<feature type="region of interest" description="Disordered" evidence="11">
    <location>
        <begin position="461"/>
        <end position="483"/>
    </location>
</feature>